<proteinExistence type="predicted"/>
<dbReference type="PANTHER" id="PTHR42770:SF13">
    <property type="entry name" value="L-METHIONINE_BRANCHED-CHAIN AMINO ACID EXPORTER YJEH"/>
    <property type="match status" value="1"/>
</dbReference>
<evidence type="ECO:0000256" key="4">
    <source>
        <dbReference type="ARBA" id="ARBA00022989"/>
    </source>
</evidence>
<dbReference type="PIRSF" id="PIRSF006060">
    <property type="entry name" value="AA_transporter"/>
    <property type="match status" value="1"/>
</dbReference>
<feature type="transmembrane region" description="Helical" evidence="6">
    <location>
        <begin position="45"/>
        <end position="69"/>
    </location>
</feature>
<dbReference type="GO" id="GO:0022857">
    <property type="term" value="F:transmembrane transporter activity"/>
    <property type="evidence" value="ECO:0007669"/>
    <property type="project" value="InterPro"/>
</dbReference>
<name>A0A1G8D818_ANETH</name>
<gene>
    <name evidence="7" type="ORF">SAMN04489735_103118</name>
</gene>
<accession>A0A1G8D818</accession>
<dbReference type="Gene3D" id="1.20.1740.10">
    <property type="entry name" value="Amino acid/polyamine transporter I"/>
    <property type="match status" value="1"/>
</dbReference>
<organism evidence="7 8">
    <name type="scientific">Aneurinibacillus thermoaerophilus</name>
    <dbReference type="NCBI Taxonomy" id="143495"/>
    <lineage>
        <taxon>Bacteria</taxon>
        <taxon>Bacillati</taxon>
        <taxon>Bacillota</taxon>
        <taxon>Bacilli</taxon>
        <taxon>Bacillales</taxon>
        <taxon>Paenibacillaceae</taxon>
        <taxon>Aneurinibacillus group</taxon>
        <taxon>Aneurinibacillus</taxon>
    </lineage>
</organism>
<feature type="transmembrane region" description="Helical" evidence="6">
    <location>
        <begin position="318"/>
        <end position="338"/>
    </location>
</feature>
<feature type="transmembrane region" description="Helical" evidence="6">
    <location>
        <begin position="350"/>
        <end position="370"/>
    </location>
</feature>
<reference evidence="7 8" key="1">
    <citation type="submission" date="2016-10" db="EMBL/GenBank/DDBJ databases">
        <authorList>
            <person name="de Groot N.N."/>
        </authorList>
    </citation>
    <scope>NUCLEOTIDE SEQUENCE [LARGE SCALE GENOMIC DNA]</scope>
    <source>
        <strain evidence="7 8">L 420-91</strain>
    </source>
</reference>
<evidence type="ECO:0000256" key="6">
    <source>
        <dbReference type="SAM" id="Phobius"/>
    </source>
</evidence>
<feature type="transmembrane region" description="Helical" evidence="6">
    <location>
        <begin position="224"/>
        <end position="251"/>
    </location>
</feature>
<evidence type="ECO:0000256" key="3">
    <source>
        <dbReference type="ARBA" id="ARBA00022692"/>
    </source>
</evidence>
<evidence type="ECO:0000256" key="5">
    <source>
        <dbReference type="ARBA" id="ARBA00023136"/>
    </source>
</evidence>
<dbReference type="Proteomes" id="UP000198956">
    <property type="component" value="Unassembled WGS sequence"/>
</dbReference>
<feature type="transmembrane region" description="Helical" evidence="6">
    <location>
        <begin position="382"/>
        <end position="412"/>
    </location>
</feature>
<sequence>METTGKLKKSIGLPQAVALYIGAVLGSGVLLVPGLAAEIAGPASLLAWAIMAVLVLPMALVMGLLSARFPNAGGVAYFVSRAFHPKTGSLIGWFFLMAVPIGAPVAALTGAGYMAAAFGLSRGAVIATAAIMLGCALLVNFLGMKVAGMVQVAVVAAIASVLLTAVVGAVPSIEKAHFVPFMPHGWASVGQAAALLFWCFIGWEAVSHLSEEFVDPQREAVKGVSVAAVIVGLLYFFTAFATVGTGSYGAFASSVSLVLIIERLFGTSGAIVVGITGIFICTATIIAYIGAASRLAYALAKEGMAPEWFSRLSARQGTPVGGLLFLAACFALVLTLYSTEIISLKTLIQLPNATFILTYLGGCAAGIRLLRDSRLGMGISWLSFLLTAAVFPFTGWSMLYPLTIAVFCWLSWHFQKKNTSKAGR</sequence>
<keyword evidence="2" id="KW-1003">Cell membrane</keyword>
<dbReference type="RefSeq" id="WP_091260942.1">
    <property type="nucleotide sequence ID" value="NZ_FNDE01000031.1"/>
</dbReference>
<dbReference type="OrthoDB" id="178667at2"/>
<dbReference type="InterPro" id="IPR050367">
    <property type="entry name" value="APC_superfamily"/>
</dbReference>
<evidence type="ECO:0000256" key="2">
    <source>
        <dbReference type="ARBA" id="ARBA00022475"/>
    </source>
</evidence>
<keyword evidence="5 6" id="KW-0472">Membrane</keyword>
<feature type="transmembrane region" description="Helical" evidence="6">
    <location>
        <begin position="12"/>
        <end position="33"/>
    </location>
</feature>
<evidence type="ECO:0000313" key="8">
    <source>
        <dbReference type="Proteomes" id="UP000198956"/>
    </source>
</evidence>
<comment type="subcellular location">
    <subcellularLocation>
        <location evidence="1">Cell membrane</location>
        <topology evidence="1">Multi-pass membrane protein</topology>
    </subcellularLocation>
</comment>
<feature type="transmembrane region" description="Helical" evidence="6">
    <location>
        <begin position="271"/>
        <end position="297"/>
    </location>
</feature>
<keyword evidence="4 6" id="KW-1133">Transmembrane helix</keyword>
<dbReference type="PANTHER" id="PTHR42770">
    <property type="entry name" value="AMINO ACID TRANSPORTER-RELATED"/>
    <property type="match status" value="1"/>
</dbReference>
<feature type="transmembrane region" description="Helical" evidence="6">
    <location>
        <begin position="185"/>
        <end position="203"/>
    </location>
</feature>
<feature type="transmembrane region" description="Helical" evidence="6">
    <location>
        <begin position="90"/>
        <end position="118"/>
    </location>
</feature>
<feature type="transmembrane region" description="Helical" evidence="6">
    <location>
        <begin position="124"/>
        <end position="143"/>
    </location>
</feature>
<feature type="transmembrane region" description="Helical" evidence="6">
    <location>
        <begin position="150"/>
        <end position="173"/>
    </location>
</feature>
<keyword evidence="3 6" id="KW-0812">Transmembrane</keyword>
<dbReference type="InterPro" id="IPR002293">
    <property type="entry name" value="AA/rel_permease1"/>
</dbReference>
<evidence type="ECO:0000313" key="7">
    <source>
        <dbReference type="EMBL" id="SDH53907.1"/>
    </source>
</evidence>
<dbReference type="EMBL" id="FNDE01000031">
    <property type="protein sequence ID" value="SDH53907.1"/>
    <property type="molecule type" value="Genomic_DNA"/>
</dbReference>
<dbReference type="Pfam" id="PF13520">
    <property type="entry name" value="AA_permease_2"/>
    <property type="match status" value="1"/>
</dbReference>
<protein>
    <submittedName>
        <fullName evidence="7">Amino acid/polyamine/organocation transporter, APC superfamily</fullName>
    </submittedName>
</protein>
<dbReference type="GO" id="GO:0005886">
    <property type="term" value="C:plasma membrane"/>
    <property type="evidence" value="ECO:0007669"/>
    <property type="project" value="UniProtKB-SubCell"/>
</dbReference>
<evidence type="ECO:0000256" key="1">
    <source>
        <dbReference type="ARBA" id="ARBA00004651"/>
    </source>
</evidence>
<dbReference type="AlphaFoldDB" id="A0A1G8D818"/>